<organism evidence="3 4">
    <name type="scientific">Neorhizobium galegae</name>
    <name type="common">Rhizobium galegae</name>
    <dbReference type="NCBI Taxonomy" id="399"/>
    <lineage>
        <taxon>Bacteria</taxon>
        <taxon>Pseudomonadati</taxon>
        <taxon>Pseudomonadota</taxon>
        <taxon>Alphaproteobacteria</taxon>
        <taxon>Hyphomicrobiales</taxon>
        <taxon>Rhizobiaceae</taxon>
        <taxon>Rhizobium/Agrobacterium group</taxon>
        <taxon>Neorhizobium</taxon>
    </lineage>
</organism>
<accession>A0A6A1TJ62</accession>
<reference evidence="3 4" key="1">
    <citation type="submission" date="2019-09" db="EMBL/GenBank/DDBJ databases">
        <title>Genome sequencing of Ng87 strain.</title>
        <authorList>
            <person name="Karasev E.S."/>
            <person name="Andronov E."/>
        </authorList>
    </citation>
    <scope>NUCLEOTIDE SEQUENCE [LARGE SCALE GENOMIC DNA]</scope>
    <source>
        <strain evidence="3 4">Ng87</strain>
    </source>
</reference>
<keyword evidence="1" id="KW-0812">Transmembrane</keyword>
<evidence type="ECO:0000256" key="1">
    <source>
        <dbReference type="SAM" id="Phobius"/>
    </source>
</evidence>
<evidence type="ECO:0000313" key="4">
    <source>
        <dbReference type="Proteomes" id="UP000386575"/>
    </source>
</evidence>
<dbReference type="InterPro" id="IPR009936">
    <property type="entry name" value="DUF1468"/>
</dbReference>
<comment type="caution">
    <text evidence="3">The sequence shown here is derived from an EMBL/GenBank/DDBJ whole genome shotgun (WGS) entry which is preliminary data.</text>
</comment>
<dbReference type="AlphaFoldDB" id="A0A6A1TJ62"/>
<evidence type="ECO:0000313" key="3">
    <source>
        <dbReference type="EMBL" id="KAB1083340.1"/>
    </source>
</evidence>
<feature type="transmembrane region" description="Helical" evidence="1">
    <location>
        <begin position="66"/>
        <end position="89"/>
    </location>
</feature>
<evidence type="ECO:0000259" key="2">
    <source>
        <dbReference type="Pfam" id="PF07331"/>
    </source>
</evidence>
<dbReference type="EMBL" id="VZUL01000003">
    <property type="protein sequence ID" value="KAB1083340.1"/>
    <property type="molecule type" value="Genomic_DNA"/>
</dbReference>
<feature type="transmembrane region" description="Helical" evidence="1">
    <location>
        <begin position="141"/>
        <end position="163"/>
    </location>
</feature>
<feature type="transmembrane region" description="Helical" evidence="1">
    <location>
        <begin position="34"/>
        <end position="54"/>
    </location>
</feature>
<proteinExistence type="predicted"/>
<sequence>MHNDGLADAQGWPDRFNSQVFREETMVIKSPQDFGAGILFILFGAIGLFVGSDLTFGSARNMGPGYFPMIICGLIALIGVIVTVKSLAIEGPAIERIQFRPIIFILLAIAAFGLLIAQIGAVISSILLIMFAAYARRGVNLVETVIFAVTTAALVVIIFVYGLGQPMPVWWGR</sequence>
<dbReference type="Proteomes" id="UP000386575">
    <property type="component" value="Unassembled WGS sequence"/>
</dbReference>
<keyword evidence="1" id="KW-0472">Membrane</keyword>
<keyword evidence="1" id="KW-1133">Transmembrane helix</keyword>
<feature type="domain" description="DUF1468" evidence="2">
    <location>
        <begin position="36"/>
        <end position="168"/>
    </location>
</feature>
<protein>
    <submittedName>
        <fullName evidence="3">Tripartite tricarboxylate transporter TctB family protein</fullName>
    </submittedName>
</protein>
<gene>
    <name evidence="3" type="ORF">F4V91_27635</name>
</gene>
<name>A0A6A1TJ62_NEOGA</name>
<dbReference type="Pfam" id="PF07331">
    <property type="entry name" value="TctB"/>
    <property type="match status" value="1"/>
</dbReference>
<feature type="transmembrane region" description="Helical" evidence="1">
    <location>
        <begin position="101"/>
        <end position="134"/>
    </location>
</feature>